<proteinExistence type="predicted"/>
<dbReference type="InterPro" id="IPR003607">
    <property type="entry name" value="HD/PDEase_dom"/>
</dbReference>
<sequence length="190" mass="21384">MAYLDEARRLNDGGWIVHSLAVGTAAERIAALVEGLDAERAFVFGVLHDIGRRFGEMGMNHVILGYHFLLEQGDTEAAEICLTHSFPVQEITAVHGGWDLTSEDYAFLDSFLQERTYTKYDRLIQLCDAMATGEGIVAIERRMMDIMLRYGIDETSLPRWHQLFAMKAEFEQYMGRSVESALGLCTLVAI</sequence>
<dbReference type="Proteomes" id="UP000515480">
    <property type="component" value="Chromosome"/>
</dbReference>
<dbReference type="CDD" id="cd00077">
    <property type="entry name" value="HDc"/>
    <property type="match status" value="1"/>
</dbReference>
<dbReference type="AlphaFoldDB" id="A0A7G7VN28"/>
<reference evidence="2 3" key="1">
    <citation type="submission" date="2020-07" db="EMBL/GenBank/DDBJ databases">
        <title>Complete genome and description of Selenomonas timonensis sp. nov., a new bacterium isolated from a gingivitis subject.</title>
        <authorList>
            <person name="Antezack A."/>
        </authorList>
    </citation>
    <scope>NUCLEOTIDE SEQUENCE [LARGE SCALE GENOMIC DNA]</scope>
    <source>
        <strain evidence="2 3">Marseille-Q3039</strain>
    </source>
</reference>
<evidence type="ECO:0000313" key="3">
    <source>
        <dbReference type="Proteomes" id="UP000515480"/>
    </source>
</evidence>
<gene>
    <name evidence="2" type="ORF">H1B31_10640</name>
</gene>
<accession>A0A7G7VN28</accession>
<protein>
    <submittedName>
        <fullName evidence="2">HD domain-containing protein</fullName>
    </submittedName>
</protein>
<dbReference type="InterPro" id="IPR006674">
    <property type="entry name" value="HD_domain"/>
</dbReference>
<feature type="domain" description="HD/PDEase" evidence="1">
    <location>
        <begin position="11"/>
        <end position="142"/>
    </location>
</feature>
<name>A0A7G7VN28_9FIRM</name>
<dbReference type="Gene3D" id="1.10.3210.10">
    <property type="entry name" value="Hypothetical protein af1432"/>
    <property type="match status" value="1"/>
</dbReference>
<evidence type="ECO:0000313" key="2">
    <source>
        <dbReference type="EMBL" id="QNH55521.1"/>
    </source>
</evidence>
<dbReference type="EMBL" id="CP060204">
    <property type="protein sequence ID" value="QNH55521.1"/>
    <property type="molecule type" value="Genomic_DNA"/>
</dbReference>
<organism evidence="2 3">
    <name type="scientific">Selenomonas timonae</name>
    <dbReference type="NCBI Taxonomy" id="2754044"/>
    <lineage>
        <taxon>Bacteria</taxon>
        <taxon>Bacillati</taxon>
        <taxon>Bacillota</taxon>
        <taxon>Negativicutes</taxon>
        <taxon>Selenomonadales</taxon>
        <taxon>Selenomonadaceae</taxon>
        <taxon>Selenomonas</taxon>
    </lineage>
</organism>
<dbReference type="KEGG" id="stim:H1B31_10640"/>
<dbReference type="SMART" id="SM00471">
    <property type="entry name" value="HDc"/>
    <property type="match status" value="1"/>
</dbReference>
<keyword evidence="3" id="KW-1185">Reference proteome</keyword>
<dbReference type="Pfam" id="PF01966">
    <property type="entry name" value="HD"/>
    <property type="match status" value="1"/>
</dbReference>
<dbReference type="SUPFAM" id="SSF109604">
    <property type="entry name" value="HD-domain/PDEase-like"/>
    <property type="match status" value="1"/>
</dbReference>
<evidence type="ECO:0000259" key="1">
    <source>
        <dbReference type="SMART" id="SM00471"/>
    </source>
</evidence>